<organism evidence="2 3">
    <name type="scientific">Arsukibacterium ikkense</name>
    <dbReference type="NCBI Taxonomy" id="336831"/>
    <lineage>
        <taxon>Bacteria</taxon>
        <taxon>Pseudomonadati</taxon>
        <taxon>Pseudomonadota</taxon>
        <taxon>Gammaproteobacteria</taxon>
        <taxon>Chromatiales</taxon>
        <taxon>Chromatiaceae</taxon>
        <taxon>Arsukibacterium</taxon>
    </lineage>
</organism>
<evidence type="ECO:0008006" key="4">
    <source>
        <dbReference type="Google" id="ProtNLM"/>
    </source>
</evidence>
<proteinExistence type="predicted"/>
<accession>A0A0M2V5K8</accession>
<dbReference type="RefSeq" id="WP_046556975.1">
    <property type="nucleotide sequence ID" value="NZ_LAHO01000005.1"/>
</dbReference>
<dbReference type="OrthoDB" id="5625523at2"/>
<dbReference type="EMBL" id="LAHO01000005">
    <property type="protein sequence ID" value="KKO46117.1"/>
    <property type="molecule type" value="Genomic_DNA"/>
</dbReference>
<reference evidence="2 3" key="1">
    <citation type="submission" date="2015-03" db="EMBL/GenBank/DDBJ databases">
        <title>Draft genome sequences of two protease-producing strains of Arsukibacterium isolated from two cold and alkaline environments.</title>
        <authorList>
            <person name="Lylloff J.E."/>
            <person name="Skov L.B."/>
            <person name="Jepsen M."/>
            <person name="Hallin P.F."/>
            <person name="Sorensen S.J."/>
            <person name="Stougaard P."/>
            <person name="Glaring M.A."/>
        </authorList>
    </citation>
    <scope>NUCLEOTIDE SEQUENCE [LARGE SCALE GENOMIC DNA]</scope>
    <source>
        <strain evidence="2 3">GCM72</strain>
    </source>
</reference>
<dbReference type="InterPro" id="IPR014991">
    <property type="entry name" value="DUF1840"/>
</dbReference>
<name>A0A0M2V5K8_9GAMM</name>
<dbReference type="Proteomes" id="UP000034228">
    <property type="component" value="Unassembled WGS sequence"/>
</dbReference>
<evidence type="ECO:0000313" key="2">
    <source>
        <dbReference type="EMBL" id="KKO46117.1"/>
    </source>
</evidence>
<comment type="caution">
    <text evidence="2">The sequence shown here is derived from an EMBL/GenBank/DDBJ whole genome shotgun (WGS) entry which is preliminary data.</text>
</comment>
<dbReference type="AlphaFoldDB" id="A0A0M2V5K8"/>
<sequence>MITFKSQAGGDVSYHKNVALDLLSMLGRDQKVPSAMYADDVAAAINRLQQQLAKLAAEQAEAGQEREAGEPDTAEEEDDTTKVSLSQRAQPLLKLLQQAQAANTGIMWE</sequence>
<dbReference type="Pfam" id="PF08895">
    <property type="entry name" value="DUF1840"/>
    <property type="match status" value="1"/>
</dbReference>
<gene>
    <name evidence="2" type="ORF">WG68_07105</name>
</gene>
<keyword evidence="3" id="KW-1185">Reference proteome</keyword>
<dbReference type="STRING" id="336831.WG68_07105"/>
<protein>
    <recommendedName>
        <fullName evidence="4">DUF1840 domain-containing protein</fullName>
    </recommendedName>
</protein>
<evidence type="ECO:0000313" key="3">
    <source>
        <dbReference type="Proteomes" id="UP000034228"/>
    </source>
</evidence>
<evidence type="ECO:0000256" key="1">
    <source>
        <dbReference type="SAM" id="MobiDB-lite"/>
    </source>
</evidence>
<feature type="region of interest" description="Disordered" evidence="1">
    <location>
        <begin position="56"/>
        <end position="86"/>
    </location>
</feature>
<feature type="compositionally biased region" description="Acidic residues" evidence="1">
    <location>
        <begin position="70"/>
        <end position="79"/>
    </location>
</feature>